<dbReference type="Proteomes" id="UP001143480">
    <property type="component" value="Unassembled WGS sequence"/>
</dbReference>
<evidence type="ECO:0000313" key="3">
    <source>
        <dbReference type="Proteomes" id="UP001143480"/>
    </source>
</evidence>
<name>A0A9W6NPW5_9ACTN</name>
<dbReference type="InterPro" id="IPR000073">
    <property type="entry name" value="AB_hydrolase_1"/>
</dbReference>
<reference evidence="2" key="2">
    <citation type="submission" date="2023-01" db="EMBL/GenBank/DDBJ databases">
        <authorList>
            <person name="Sun Q."/>
            <person name="Evtushenko L."/>
        </authorList>
    </citation>
    <scope>NUCLEOTIDE SEQUENCE</scope>
    <source>
        <strain evidence="2">VKM Ac-1321</strain>
    </source>
</reference>
<evidence type="ECO:0000259" key="1">
    <source>
        <dbReference type="Pfam" id="PF12146"/>
    </source>
</evidence>
<dbReference type="PRINTS" id="PR00111">
    <property type="entry name" value="ABHYDROLASE"/>
</dbReference>
<dbReference type="GO" id="GO:0016020">
    <property type="term" value="C:membrane"/>
    <property type="evidence" value="ECO:0007669"/>
    <property type="project" value="TreeGrafter"/>
</dbReference>
<dbReference type="RefSeq" id="WP_261964331.1">
    <property type="nucleotide sequence ID" value="NZ_BAAAXA010000003.1"/>
</dbReference>
<comment type="caution">
    <text evidence="2">The sequence shown here is derived from an EMBL/GenBank/DDBJ whole genome shotgun (WGS) entry which is preliminary data.</text>
</comment>
<feature type="domain" description="Serine aminopeptidase S33" evidence="1">
    <location>
        <begin position="18"/>
        <end position="141"/>
    </location>
</feature>
<evidence type="ECO:0000313" key="2">
    <source>
        <dbReference type="EMBL" id="GLL05560.1"/>
    </source>
</evidence>
<protein>
    <recommendedName>
        <fullName evidence="1">Serine aminopeptidase S33 domain-containing protein</fullName>
    </recommendedName>
</protein>
<dbReference type="Gene3D" id="3.40.50.1820">
    <property type="entry name" value="alpha/beta hydrolase"/>
    <property type="match status" value="1"/>
</dbReference>
<dbReference type="Pfam" id="PF12146">
    <property type="entry name" value="Hydrolase_4"/>
    <property type="match status" value="1"/>
</dbReference>
<dbReference type="InterPro" id="IPR022742">
    <property type="entry name" value="Hydrolase_4"/>
</dbReference>
<dbReference type="GO" id="GO:0003824">
    <property type="term" value="F:catalytic activity"/>
    <property type="evidence" value="ECO:0007669"/>
    <property type="project" value="UniProtKB-ARBA"/>
</dbReference>
<keyword evidence="3" id="KW-1185">Reference proteome</keyword>
<gene>
    <name evidence="2" type="ORF">GCM10017581_073070</name>
</gene>
<proteinExistence type="predicted"/>
<dbReference type="InterPro" id="IPR029058">
    <property type="entry name" value="AB_hydrolase_fold"/>
</dbReference>
<dbReference type="EMBL" id="BSFP01000060">
    <property type="protein sequence ID" value="GLL05560.1"/>
    <property type="molecule type" value="Genomic_DNA"/>
</dbReference>
<sequence length="253" mass="26525">MIKDGHDTRVLSHGSKLERSVLLLHGYTHSPAQLDPLAALFYGKGYNVVVPRAPGHGLLDPDGHATITAPGLLAYATESLATATALGAETGVLGVSGGGVLATWLAARHPGAVRRLVVLAPLYAPHRSQVPPAARPALRVLYGHRLIPDRRSSRGYSYRAVAQYLRIAAGLPQQFPATGPHRVAAVLAPGDTTVDGDLAFGLPARIAAAAGAALTLDTLPSQWGLGHDIISAHRLGTLADALYRRYVALYEAS</sequence>
<reference evidence="2" key="1">
    <citation type="journal article" date="2014" name="Int. J. Syst. Evol. Microbiol.">
        <title>Complete genome sequence of Corynebacterium casei LMG S-19264T (=DSM 44701T), isolated from a smear-ripened cheese.</title>
        <authorList>
            <consortium name="US DOE Joint Genome Institute (JGI-PGF)"/>
            <person name="Walter F."/>
            <person name="Albersmeier A."/>
            <person name="Kalinowski J."/>
            <person name="Ruckert C."/>
        </authorList>
    </citation>
    <scope>NUCLEOTIDE SEQUENCE</scope>
    <source>
        <strain evidence="2">VKM Ac-1321</strain>
    </source>
</reference>
<dbReference type="SUPFAM" id="SSF53474">
    <property type="entry name" value="alpha/beta-Hydrolases"/>
    <property type="match status" value="1"/>
</dbReference>
<dbReference type="AlphaFoldDB" id="A0A9W6NPW5"/>
<accession>A0A9W6NPW5</accession>
<dbReference type="InterPro" id="IPR050266">
    <property type="entry name" value="AB_hydrolase_sf"/>
</dbReference>
<organism evidence="2 3">
    <name type="scientific">Dactylosporangium matsuzakiense</name>
    <dbReference type="NCBI Taxonomy" id="53360"/>
    <lineage>
        <taxon>Bacteria</taxon>
        <taxon>Bacillati</taxon>
        <taxon>Actinomycetota</taxon>
        <taxon>Actinomycetes</taxon>
        <taxon>Micromonosporales</taxon>
        <taxon>Micromonosporaceae</taxon>
        <taxon>Dactylosporangium</taxon>
    </lineage>
</organism>
<dbReference type="PANTHER" id="PTHR43798:SF33">
    <property type="entry name" value="HYDROLASE, PUTATIVE (AFU_ORTHOLOGUE AFUA_2G14860)-RELATED"/>
    <property type="match status" value="1"/>
</dbReference>
<dbReference type="PANTHER" id="PTHR43798">
    <property type="entry name" value="MONOACYLGLYCEROL LIPASE"/>
    <property type="match status" value="1"/>
</dbReference>